<dbReference type="Gene3D" id="4.10.1000.10">
    <property type="entry name" value="Zinc finger, CCCH-type"/>
    <property type="match status" value="1"/>
</dbReference>
<gene>
    <name evidence="4" type="ORF">G7Y89_g861</name>
</gene>
<feature type="compositionally biased region" description="Polar residues" evidence="2">
    <location>
        <begin position="313"/>
        <end position="328"/>
    </location>
</feature>
<dbReference type="OrthoDB" id="3596450at2759"/>
<dbReference type="InterPro" id="IPR000571">
    <property type="entry name" value="Znf_CCCH"/>
</dbReference>
<protein>
    <recommendedName>
        <fullName evidence="3">C3H1-type domain-containing protein</fullName>
    </recommendedName>
</protein>
<feature type="zinc finger region" description="C3H1-type" evidence="1">
    <location>
        <begin position="231"/>
        <end position="259"/>
    </location>
</feature>
<feature type="region of interest" description="Disordered" evidence="2">
    <location>
        <begin position="195"/>
        <end position="234"/>
    </location>
</feature>
<dbReference type="GO" id="GO:0008270">
    <property type="term" value="F:zinc ion binding"/>
    <property type="evidence" value="ECO:0007669"/>
    <property type="project" value="UniProtKB-KW"/>
</dbReference>
<dbReference type="PANTHER" id="PTHR35910">
    <property type="entry name" value="2EXR DOMAIN-CONTAINING PROTEIN"/>
    <property type="match status" value="1"/>
</dbReference>
<sequence length="704" mass="79254">MQKTFKRPLLRKRKKDQEVAASRAKLQQKYSQDAAASKNVSGSPMNPDYSSKEVSLTPSDAQDKFQKKKAMKKEKKKQKQKQIICRDFARGSCRKTKCNFLHAVATPAAESEDGRAVTVLSQQDSPVPEISVGSVNGGDQAMDVSAQQAPSASKINSRKATYDVAKADNVPKPPPNNLKIASGKEGYSPSHIKAHVGARESHRNEAPSTPQTEPKQEGSIPITHEPRHSAGKKKKVCPRLLHEGFCPFKKHCWYSHNTVAPQDKLEQNQNTKEPLGRLGDAPTQAQSVLIESTARAQPAESDNWPLLTSAYQESQDNNPYTGTSSRKTPQLVKGLEASKKKPPTKQSNTTVKITRYNRTNPALQIKPKAQFSSHPSPAVAKFPVLFSKTALFSKADPQSTTTPSSTPSMPISLTINRFMAPGSSSPTVSSSSNSSWDPATSWVSWGETNLTPETFKKYLRRYKEHIGKAELPPATLLDNRQKVNHVEFTFFPLLPYEIRHEIWEYVCLNDRNTARIRLDSRLNAEGQMQKTIVPYDCCPPILYTCKALRDIALKGFRRGFCTREGGQAHFYFNFKTDRLFINGTPEELYETANLMFMKDKARISYLAISLRDYLCARTNFDGTKEDFAAAIANFKNVRMVYVLIGDNKQDIKYAQDPRLMSRIERNNANIWKRVWDDRKPPRYKMEVVSAFQAKRWGIDNLDWA</sequence>
<keyword evidence="5" id="KW-1185">Reference proteome</keyword>
<organism evidence="4 5">
    <name type="scientific">Cudoniella acicularis</name>
    <dbReference type="NCBI Taxonomy" id="354080"/>
    <lineage>
        <taxon>Eukaryota</taxon>
        <taxon>Fungi</taxon>
        <taxon>Dikarya</taxon>
        <taxon>Ascomycota</taxon>
        <taxon>Pezizomycotina</taxon>
        <taxon>Leotiomycetes</taxon>
        <taxon>Helotiales</taxon>
        <taxon>Tricladiaceae</taxon>
        <taxon>Cudoniella</taxon>
    </lineage>
</organism>
<feature type="region of interest" description="Disordered" evidence="2">
    <location>
        <begin position="313"/>
        <end position="351"/>
    </location>
</feature>
<evidence type="ECO:0000256" key="1">
    <source>
        <dbReference type="PROSITE-ProRule" id="PRU00723"/>
    </source>
</evidence>
<feature type="region of interest" description="Disordered" evidence="2">
    <location>
        <begin position="1"/>
        <end position="82"/>
    </location>
</feature>
<proteinExistence type="predicted"/>
<feature type="compositionally biased region" description="Polar residues" evidence="2">
    <location>
        <begin position="145"/>
        <end position="159"/>
    </location>
</feature>
<feature type="compositionally biased region" description="Basic residues" evidence="2">
    <location>
        <begin position="1"/>
        <end position="14"/>
    </location>
</feature>
<dbReference type="PROSITE" id="PS50103">
    <property type="entry name" value="ZF_C3H1"/>
    <property type="match status" value="2"/>
</dbReference>
<feature type="compositionally biased region" description="Basic residues" evidence="2">
    <location>
        <begin position="66"/>
        <end position="80"/>
    </location>
</feature>
<dbReference type="EMBL" id="JAAMPI010000031">
    <property type="protein sequence ID" value="KAF4637221.1"/>
    <property type="molecule type" value="Genomic_DNA"/>
</dbReference>
<evidence type="ECO:0000313" key="5">
    <source>
        <dbReference type="Proteomes" id="UP000566819"/>
    </source>
</evidence>
<feature type="region of interest" description="Disordered" evidence="2">
    <location>
        <begin position="109"/>
        <end position="175"/>
    </location>
</feature>
<feature type="compositionally biased region" description="Polar residues" evidence="2">
    <location>
        <begin position="38"/>
        <end position="60"/>
    </location>
</feature>
<feature type="domain" description="C3H1-type" evidence="3">
    <location>
        <begin position="79"/>
        <end position="105"/>
    </location>
</feature>
<keyword evidence="1" id="KW-0863">Zinc-finger</keyword>
<feature type="domain" description="C3H1-type" evidence="3">
    <location>
        <begin position="231"/>
        <end position="259"/>
    </location>
</feature>
<comment type="caution">
    <text evidence="4">The sequence shown here is derived from an EMBL/GenBank/DDBJ whole genome shotgun (WGS) entry which is preliminary data.</text>
</comment>
<evidence type="ECO:0000256" key="2">
    <source>
        <dbReference type="SAM" id="MobiDB-lite"/>
    </source>
</evidence>
<reference evidence="4 5" key="1">
    <citation type="submission" date="2020-03" db="EMBL/GenBank/DDBJ databases">
        <title>Draft Genome Sequence of Cudoniella acicularis.</title>
        <authorList>
            <person name="Buettner E."/>
            <person name="Kellner H."/>
        </authorList>
    </citation>
    <scope>NUCLEOTIDE SEQUENCE [LARGE SCALE GENOMIC DNA]</scope>
    <source>
        <strain evidence="4 5">DSM 108380</strain>
    </source>
</reference>
<name>A0A8H4RY11_9HELO</name>
<evidence type="ECO:0000313" key="4">
    <source>
        <dbReference type="EMBL" id="KAF4637221.1"/>
    </source>
</evidence>
<accession>A0A8H4RY11</accession>
<dbReference type="InterPro" id="IPR045518">
    <property type="entry name" value="2EXR"/>
</dbReference>
<dbReference type="PANTHER" id="PTHR35910:SF6">
    <property type="entry name" value="2EXR DOMAIN-CONTAINING PROTEIN"/>
    <property type="match status" value="1"/>
</dbReference>
<dbReference type="Proteomes" id="UP000566819">
    <property type="component" value="Unassembled WGS sequence"/>
</dbReference>
<dbReference type="SMART" id="SM00356">
    <property type="entry name" value="ZnF_C3H1"/>
    <property type="match status" value="2"/>
</dbReference>
<keyword evidence="1" id="KW-0862">Zinc</keyword>
<evidence type="ECO:0000259" key="3">
    <source>
        <dbReference type="PROSITE" id="PS50103"/>
    </source>
</evidence>
<keyword evidence="1" id="KW-0479">Metal-binding</keyword>
<feature type="zinc finger region" description="C3H1-type" evidence="1">
    <location>
        <begin position="79"/>
        <end position="105"/>
    </location>
</feature>
<dbReference type="Pfam" id="PF20150">
    <property type="entry name" value="2EXR"/>
    <property type="match status" value="1"/>
</dbReference>
<dbReference type="AlphaFoldDB" id="A0A8H4RY11"/>